<accession>A0A813GIP6</accession>
<dbReference type="EMBL" id="CAJNNV010028593">
    <property type="protein sequence ID" value="CAE8625151.1"/>
    <property type="molecule type" value="Genomic_DNA"/>
</dbReference>
<feature type="region of interest" description="Disordered" evidence="1">
    <location>
        <begin position="16"/>
        <end position="41"/>
    </location>
</feature>
<evidence type="ECO:0000256" key="1">
    <source>
        <dbReference type="SAM" id="MobiDB-lite"/>
    </source>
</evidence>
<evidence type="ECO:0008006" key="4">
    <source>
        <dbReference type="Google" id="ProtNLM"/>
    </source>
</evidence>
<name>A0A813GIP6_POLGL</name>
<reference evidence="2" key="1">
    <citation type="submission" date="2021-02" db="EMBL/GenBank/DDBJ databases">
        <authorList>
            <person name="Dougan E. K."/>
            <person name="Rhodes N."/>
            <person name="Thang M."/>
            <person name="Chan C."/>
        </authorList>
    </citation>
    <scope>NUCLEOTIDE SEQUENCE</scope>
</reference>
<keyword evidence="3" id="KW-1185">Reference proteome</keyword>
<sequence length="206" mass="23618">MGATLGLMKSEDDRRAPWLTYPDGKWSPQLSPKLSPASSPSTTCEVHGYCFEREKELKRQWKVAQVERRSRKSVVRVQLGEGSCRNSFDIELRDLEGIGHCQVTRSLEDFESAHRELEHEYAAIRERPLLFPTQDQFPSRSLLLWRSQLQDASTALQWWLKEVIDAGLVHSRAFQIFLDIPNQAQEQSFGARDPPSRVVLSLPILS</sequence>
<feature type="compositionally biased region" description="Low complexity" evidence="1">
    <location>
        <begin position="27"/>
        <end position="41"/>
    </location>
</feature>
<feature type="non-terminal residue" evidence="2">
    <location>
        <position position="1"/>
    </location>
</feature>
<gene>
    <name evidence="2" type="ORF">PGLA1383_LOCUS42182</name>
</gene>
<comment type="caution">
    <text evidence="2">The sequence shown here is derived from an EMBL/GenBank/DDBJ whole genome shotgun (WGS) entry which is preliminary data.</text>
</comment>
<evidence type="ECO:0000313" key="2">
    <source>
        <dbReference type="EMBL" id="CAE8625151.1"/>
    </source>
</evidence>
<dbReference type="AlphaFoldDB" id="A0A813GIP6"/>
<protein>
    <recommendedName>
        <fullName evidence="4">PX domain-containing protein</fullName>
    </recommendedName>
</protein>
<dbReference type="Proteomes" id="UP000654075">
    <property type="component" value="Unassembled WGS sequence"/>
</dbReference>
<proteinExistence type="predicted"/>
<evidence type="ECO:0000313" key="3">
    <source>
        <dbReference type="Proteomes" id="UP000654075"/>
    </source>
</evidence>
<organism evidence="2 3">
    <name type="scientific">Polarella glacialis</name>
    <name type="common">Dinoflagellate</name>
    <dbReference type="NCBI Taxonomy" id="89957"/>
    <lineage>
        <taxon>Eukaryota</taxon>
        <taxon>Sar</taxon>
        <taxon>Alveolata</taxon>
        <taxon>Dinophyceae</taxon>
        <taxon>Suessiales</taxon>
        <taxon>Suessiaceae</taxon>
        <taxon>Polarella</taxon>
    </lineage>
</organism>